<dbReference type="CDD" id="cd17321">
    <property type="entry name" value="MFS_MMR_MDR_like"/>
    <property type="match status" value="1"/>
</dbReference>
<organism evidence="10 11">
    <name type="scientific">Paenibacillus aurantiacus</name>
    <dbReference type="NCBI Taxonomy" id="1936118"/>
    <lineage>
        <taxon>Bacteria</taxon>
        <taxon>Bacillati</taxon>
        <taxon>Bacillota</taxon>
        <taxon>Bacilli</taxon>
        <taxon>Bacillales</taxon>
        <taxon>Paenibacillaceae</taxon>
        <taxon>Paenibacillus</taxon>
    </lineage>
</organism>
<feature type="transmembrane region" description="Helical" evidence="8">
    <location>
        <begin position="368"/>
        <end position="390"/>
    </location>
</feature>
<feature type="transmembrane region" description="Helical" evidence="8">
    <location>
        <begin position="86"/>
        <end position="105"/>
    </location>
</feature>
<dbReference type="Proteomes" id="UP001589747">
    <property type="component" value="Unassembled WGS sequence"/>
</dbReference>
<dbReference type="Gene3D" id="1.20.1250.20">
    <property type="entry name" value="MFS general substrate transporter like domains"/>
    <property type="match status" value="1"/>
</dbReference>
<evidence type="ECO:0000313" key="11">
    <source>
        <dbReference type="Proteomes" id="UP001589747"/>
    </source>
</evidence>
<evidence type="ECO:0000256" key="7">
    <source>
        <dbReference type="ARBA" id="ARBA00023136"/>
    </source>
</evidence>
<feature type="transmembrane region" description="Helical" evidence="8">
    <location>
        <begin position="276"/>
        <end position="299"/>
    </location>
</feature>
<dbReference type="Pfam" id="PF07690">
    <property type="entry name" value="MFS_1"/>
    <property type="match status" value="1"/>
</dbReference>
<evidence type="ECO:0000256" key="5">
    <source>
        <dbReference type="ARBA" id="ARBA00022692"/>
    </source>
</evidence>
<feature type="transmembrane region" description="Helical" evidence="8">
    <location>
        <begin position="56"/>
        <end position="74"/>
    </location>
</feature>
<dbReference type="RefSeq" id="WP_377498794.1">
    <property type="nucleotide sequence ID" value="NZ_JBHMDO010000038.1"/>
</dbReference>
<dbReference type="InterPro" id="IPR036259">
    <property type="entry name" value="MFS_trans_sf"/>
</dbReference>
<feature type="transmembrane region" description="Helical" evidence="8">
    <location>
        <begin position="173"/>
        <end position="194"/>
    </location>
</feature>
<dbReference type="EMBL" id="JBHMDO010000038">
    <property type="protein sequence ID" value="MFB9328973.1"/>
    <property type="molecule type" value="Genomic_DNA"/>
</dbReference>
<name>A0ABV5KUR6_9BACL</name>
<feature type="transmembrane region" description="Helical" evidence="8">
    <location>
        <begin position="231"/>
        <end position="255"/>
    </location>
</feature>
<keyword evidence="4" id="KW-1003">Cell membrane</keyword>
<feature type="transmembrane region" description="Helical" evidence="8">
    <location>
        <begin position="335"/>
        <end position="356"/>
    </location>
</feature>
<dbReference type="SUPFAM" id="SSF103473">
    <property type="entry name" value="MFS general substrate transporter"/>
    <property type="match status" value="1"/>
</dbReference>
<feature type="transmembrane region" description="Helical" evidence="8">
    <location>
        <begin position="20"/>
        <end position="44"/>
    </location>
</feature>
<evidence type="ECO:0000259" key="9">
    <source>
        <dbReference type="PROSITE" id="PS50850"/>
    </source>
</evidence>
<feature type="transmembrane region" description="Helical" evidence="8">
    <location>
        <begin position="411"/>
        <end position="431"/>
    </location>
</feature>
<keyword evidence="3" id="KW-0813">Transport</keyword>
<feature type="transmembrane region" description="Helical" evidence="8">
    <location>
        <begin position="111"/>
        <end position="133"/>
    </location>
</feature>
<reference evidence="10 11" key="1">
    <citation type="submission" date="2024-09" db="EMBL/GenBank/DDBJ databases">
        <authorList>
            <person name="Sun Q."/>
            <person name="Mori K."/>
        </authorList>
    </citation>
    <scope>NUCLEOTIDE SEQUENCE [LARGE SCALE GENOMIC DNA]</scope>
    <source>
        <strain evidence="10 11">TISTR 2452</strain>
    </source>
</reference>
<dbReference type="PRINTS" id="PR01035">
    <property type="entry name" value="TCRTETA"/>
</dbReference>
<accession>A0ABV5KUR6</accession>
<dbReference type="PANTHER" id="PTHR42718:SF9">
    <property type="entry name" value="MAJOR FACILITATOR SUPERFAMILY MULTIDRUG TRANSPORTER MFSC"/>
    <property type="match status" value="1"/>
</dbReference>
<keyword evidence="5 8" id="KW-0812">Transmembrane</keyword>
<feature type="transmembrane region" description="Helical" evidence="8">
    <location>
        <begin position="437"/>
        <end position="456"/>
    </location>
</feature>
<comment type="caution">
    <text evidence="10">The sequence shown here is derived from an EMBL/GenBank/DDBJ whole genome shotgun (WGS) entry which is preliminary data.</text>
</comment>
<proteinExistence type="inferred from homology"/>
<comment type="subcellular location">
    <subcellularLocation>
        <location evidence="1">Cell membrane</location>
        <topology evidence="1">Multi-pass membrane protein</topology>
    </subcellularLocation>
</comment>
<feature type="domain" description="Major facilitator superfamily (MFS) profile" evidence="9">
    <location>
        <begin position="20"/>
        <end position="460"/>
    </location>
</feature>
<evidence type="ECO:0000256" key="1">
    <source>
        <dbReference type="ARBA" id="ARBA00004651"/>
    </source>
</evidence>
<dbReference type="InterPro" id="IPR011701">
    <property type="entry name" value="MFS"/>
</dbReference>
<keyword evidence="7 8" id="KW-0472">Membrane</keyword>
<gene>
    <name evidence="10" type="ORF">ACFFSY_23815</name>
</gene>
<protein>
    <submittedName>
        <fullName evidence="10">MFS transporter</fullName>
    </submittedName>
</protein>
<keyword evidence="6 8" id="KW-1133">Transmembrane helix</keyword>
<dbReference type="PROSITE" id="PS50850">
    <property type="entry name" value="MFS"/>
    <property type="match status" value="1"/>
</dbReference>
<evidence type="ECO:0000256" key="4">
    <source>
        <dbReference type="ARBA" id="ARBA00022475"/>
    </source>
</evidence>
<dbReference type="Gene3D" id="1.20.1720.10">
    <property type="entry name" value="Multidrug resistance protein D"/>
    <property type="match status" value="1"/>
</dbReference>
<evidence type="ECO:0000313" key="10">
    <source>
        <dbReference type="EMBL" id="MFB9328973.1"/>
    </source>
</evidence>
<feature type="transmembrane region" description="Helical" evidence="8">
    <location>
        <begin position="206"/>
        <end position="225"/>
    </location>
</feature>
<dbReference type="InterPro" id="IPR020846">
    <property type="entry name" value="MFS_dom"/>
</dbReference>
<comment type="similarity">
    <text evidence="2">Belongs to the major facilitator superfamily. EmrB family.</text>
</comment>
<dbReference type="PANTHER" id="PTHR42718">
    <property type="entry name" value="MAJOR FACILITATOR SUPERFAMILY MULTIDRUG TRANSPORTER MFSC"/>
    <property type="match status" value="1"/>
</dbReference>
<dbReference type="InterPro" id="IPR004638">
    <property type="entry name" value="EmrB-like"/>
</dbReference>
<dbReference type="NCBIfam" id="TIGR00711">
    <property type="entry name" value="efflux_EmrB"/>
    <property type="match status" value="1"/>
</dbReference>
<feature type="transmembrane region" description="Helical" evidence="8">
    <location>
        <begin position="145"/>
        <end position="167"/>
    </location>
</feature>
<sequence length="465" mass="47921">MDNALEARTKATGNRAQGLLLFGISLGYFMVLLDTTIISVALPAIRADLGGGISGLQWIVNAYTIVFAGLLLSMGSIADKLGARRVYIGGAALFLVASALSAAVSSLGALIALRIVLGAGGAALLPASLTLIAHAFPDPKERARALGIWAAFTGMALAAGPVVGGILVDSVGWRSIFLLNVPLALISLTTTLLFTKRERPQSRQHLDLNGQVLAIAAIVALSFGLMKGGSYGWSSAVIVTVFGVALASAVLFVIVERRGKSPLLPLQLFRNPAVSAGMIAGMIMNLGLSGILFVLPLFFQQLRGLSAYSAGLALLPMMIPMVVNPIWVGRIVPRVGARTFTTIGFGLGALGTWMLVGVDVHTSDLRTILGLLLFGFGVTFTIPPLVTAVVSSVPKELTGAASGALNASRQLGATLGVAVLGAIIDGSGSFVSGMHAALMLTTIILLGGSLLSFFFMGSSKKGKAV</sequence>
<keyword evidence="11" id="KW-1185">Reference proteome</keyword>
<feature type="transmembrane region" description="Helical" evidence="8">
    <location>
        <begin position="305"/>
        <end position="323"/>
    </location>
</feature>
<evidence type="ECO:0000256" key="6">
    <source>
        <dbReference type="ARBA" id="ARBA00022989"/>
    </source>
</evidence>
<evidence type="ECO:0000256" key="2">
    <source>
        <dbReference type="ARBA" id="ARBA00008537"/>
    </source>
</evidence>
<evidence type="ECO:0000256" key="8">
    <source>
        <dbReference type="SAM" id="Phobius"/>
    </source>
</evidence>
<dbReference type="InterPro" id="IPR001958">
    <property type="entry name" value="Tet-R_TetA/multi-R_MdtG-like"/>
</dbReference>
<evidence type="ECO:0000256" key="3">
    <source>
        <dbReference type="ARBA" id="ARBA00022448"/>
    </source>
</evidence>